<proteinExistence type="predicted"/>
<reference evidence="7 8" key="1">
    <citation type="submission" date="2019-08" db="EMBL/GenBank/DDBJ databases">
        <authorList>
            <person name="Vazquez-Campos X."/>
        </authorList>
    </citation>
    <scope>NUCLEOTIDE SEQUENCE [LARGE SCALE GENOMIC DNA]</scope>
    <source>
        <strain evidence="7">LFW-283_2</strain>
    </source>
</reference>
<feature type="transmembrane region" description="Helical" evidence="5">
    <location>
        <begin position="167"/>
        <end position="187"/>
    </location>
</feature>
<feature type="domain" description="Yip1" evidence="6">
    <location>
        <begin position="52"/>
        <end position="215"/>
    </location>
</feature>
<dbReference type="Pfam" id="PF04893">
    <property type="entry name" value="Yip1"/>
    <property type="match status" value="1"/>
</dbReference>
<evidence type="ECO:0000256" key="3">
    <source>
        <dbReference type="ARBA" id="ARBA00022989"/>
    </source>
</evidence>
<dbReference type="EMBL" id="CABMJJ010000009">
    <property type="protein sequence ID" value="VVC03985.1"/>
    <property type="molecule type" value="Genomic_DNA"/>
</dbReference>
<sequence length="225" mass="24837">MSNKKRTKKVIDTPSVVEKPKVNIDINRILGWVKKYANPWEVSALVREENGTLKQSLSIILFSQLLNQVALVIAFFIGALFAAPQTFTDYPLAYNIALALLQALVAAIASTAIFYFMSGVLYLITKLLGGKSNFGFQTYLLSVLNLCIVVITSPLMLFAFVPLISPLIQIVLLVMSAYSFYPIFQVVRHTNNFSKLRAGCAVALLFLVSMVLLLVLTALLAPFLV</sequence>
<dbReference type="GO" id="GO:0016020">
    <property type="term" value="C:membrane"/>
    <property type="evidence" value="ECO:0007669"/>
    <property type="project" value="UniProtKB-SubCell"/>
</dbReference>
<name>A0A5E4LPK5_9ARCH</name>
<keyword evidence="2 5" id="KW-0812">Transmembrane</keyword>
<evidence type="ECO:0000256" key="4">
    <source>
        <dbReference type="ARBA" id="ARBA00023136"/>
    </source>
</evidence>
<dbReference type="AlphaFoldDB" id="A0A5E4LPK5"/>
<gene>
    <name evidence="7" type="ORF">LFW2832_00656</name>
</gene>
<organism evidence="7 8">
    <name type="scientific">Candidatus Bilamarchaeum dharawalense</name>
    <dbReference type="NCBI Taxonomy" id="2885759"/>
    <lineage>
        <taxon>Archaea</taxon>
        <taxon>Candidatus Micrarchaeota</taxon>
        <taxon>Candidatus Micrarchaeia</taxon>
        <taxon>Candidatus Anstonellales</taxon>
        <taxon>Candidatus Bilamarchaeaceae</taxon>
        <taxon>Candidatus Bilamarchaeum</taxon>
    </lineage>
</organism>
<evidence type="ECO:0000256" key="2">
    <source>
        <dbReference type="ARBA" id="ARBA00022692"/>
    </source>
</evidence>
<feature type="transmembrane region" description="Helical" evidence="5">
    <location>
        <begin position="136"/>
        <end position="161"/>
    </location>
</feature>
<keyword evidence="4 5" id="KW-0472">Membrane</keyword>
<comment type="subcellular location">
    <subcellularLocation>
        <location evidence="1">Membrane</location>
        <topology evidence="1">Multi-pass membrane protein</topology>
    </subcellularLocation>
</comment>
<feature type="transmembrane region" description="Helical" evidence="5">
    <location>
        <begin position="199"/>
        <end position="224"/>
    </location>
</feature>
<evidence type="ECO:0000256" key="1">
    <source>
        <dbReference type="ARBA" id="ARBA00004141"/>
    </source>
</evidence>
<dbReference type="Proteomes" id="UP000789941">
    <property type="component" value="Unassembled WGS sequence"/>
</dbReference>
<accession>A0A5E4LPK5</accession>
<comment type="caution">
    <text evidence="7">The sequence shown here is derived from an EMBL/GenBank/DDBJ whole genome shotgun (WGS) entry which is preliminary data.</text>
</comment>
<keyword evidence="3 5" id="KW-1133">Transmembrane helix</keyword>
<feature type="transmembrane region" description="Helical" evidence="5">
    <location>
        <begin position="96"/>
        <end position="124"/>
    </location>
</feature>
<protein>
    <submittedName>
        <fullName evidence="7">Yip1 domain protein</fullName>
    </submittedName>
</protein>
<evidence type="ECO:0000259" key="6">
    <source>
        <dbReference type="Pfam" id="PF04893"/>
    </source>
</evidence>
<evidence type="ECO:0000313" key="7">
    <source>
        <dbReference type="EMBL" id="VVC03985.1"/>
    </source>
</evidence>
<feature type="transmembrane region" description="Helical" evidence="5">
    <location>
        <begin position="65"/>
        <end position="84"/>
    </location>
</feature>
<dbReference type="InterPro" id="IPR006977">
    <property type="entry name" value="Yip1_dom"/>
</dbReference>
<evidence type="ECO:0000313" key="8">
    <source>
        <dbReference type="Proteomes" id="UP000789941"/>
    </source>
</evidence>
<evidence type="ECO:0000256" key="5">
    <source>
        <dbReference type="SAM" id="Phobius"/>
    </source>
</evidence>